<sequence length="147" mass="15874">MWNDFKEFVARGNVFDLAVGLVIGGAFATVVKSFVDDILMPPLGFLSGGTDFSALYINLSGAEYESLAKAQEAGAATINYGRFLSNVIAFLIVAFAVFLLVRAYNRLSTRNESLPAEPAGRDCPFCRLTIPLTATRCPHCTSQLTTP</sequence>
<comment type="subunit">
    <text evidence="9">Homopentamer.</text>
</comment>
<dbReference type="Pfam" id="PF01741">
    <property type="entry name" value="MscL"/>
    <property type="match status" value="1"/>
</dbReference>
<dbReference type="InterPro" id="IPR036019">
    <property type="entry name" value="MscL_channel"/>
</dbReference>
<evidence type="ECO:0000313" key="10">
    <source>
        <dbReference type="EMBL" id="CAA9349938.1"/>
    </source>
</evidence>
<accession>A0A6J4M506</accession>
<proteinExistence type="inferred from homology"/>
<evidence type="ECO:0000256" key="7">
    <source>
        <dbReference type="ARBA" id="ARBA00023136"/>
    </source>
</evidence>
<dbReference type="EMBL" id="CADCTW010000167">
    <property type="protein sequence ID" value="CAA9349938.1"/>
    <property type="molecule type" value="Genomic_DNA"/>
</dbReference>
<dbReference type="InterPro" id="IPR037673">
    <property type="entry name" value="MSC/AndL"/>
</dbReference>
<evidence type="ECO:0000256" key="1">
    <source>
        <dbReference type="ARBA" id="ARBA00004141"/>
    </source>
</evidence>
<gene>
    <name evidence="9" type="primary">mscL</name>
    <name evidence="10" type="ORF">AVDCRST_MAG68-3618</name>
</gene>
<dbReference type="InterPro" id="IPR001185">
    <property type="entry name" value="MS_channel"/>
</dbReference>
<dbReference type="PRINTS" id="PR01264">
    <property type="entry name" value="MECHCHANNEL"/>
</dbReference>
<dbReference type="NCBIfam" id="TIGR00220">
    <property type="entry name" value="mscL"/>
    <property type="match status" value="1"/>
</dbReference>
<evidence type="ECO:0000256" key="4">
    <source>
        <dbReference type="ARBA" id="ARBA00022692"/>
    </source>
</evidence>
<comment type="similarity">
    <text evidence="9">Belongs to the MscL family.</text>
</comment>
<evidence type="ECO:0000256" key="2">
    <source>
        <dbReference type="ARBA" id="ARBA00022448"/>
    </source>
</evidence>
<keyword evidence="7 9" id="KW-0472">Membrane</keyword>
<evidence type="ECO:0000256" key="9">
    <source>
        <dbReference type="HAMAP-Rule" id="MF_00115"/>
    </source>
</evidence>
<dbReference type="GO" id="GO:0005886">
    <property type="term" value="C:plasma membrane"/>
    <property type="evidence" value="ECO:0007669"/>
    <property type="project" value="UniProtKB-SubCell"/>
</dbReference>
<keyword evidence="4 9" id="KW-0812">Transmembrane</keyword>
<dbReference type="GO" id="GO:0008381">
    <property type="term" value="F:mechanosensitive monoatomic ion channel activity"/>
    <property type="evidence" value="ECO:0007669"/>
    <property type="project" value="UniProtKB-UniRule"/>
</dbReference>
<feature type="transmembrane region" description="Helical" evidence="9">
    <location>
        <begin position="83"/>
        <end position="101"/>
    </location>
</feature>
<reference evidence="10" key="1">
    <citation type="submission" date="2020-02" db="EMBL/GenBank/DDBJ databases">
        <authorList>
            <person name="Meier V. D."/>
        </authorList>
    </citation>
    <scope>NUCLEOTIDE SEQUENCE</scope>
    <source>
        <strain evidence="10">AVDCRST_MAG68</strain>
    </source>
</reference>
<comment type="subcellular location">
    <subcellularLocation>
        <location evidence="9">Cell membrane</location>
        <topology evidence="9">Multi-pass membrane protein</topology>
    </subcellularLocation>
    <subcellularLocation>
        <location evidence="1">Membrane</location>
        <topology evidence="1">Multi-pass membrane protein</topology>
    </subcellularLocation>
</comment>
<organism evidence="10">
    <name type="scientific">uncultured Gemmatimonadota bacterium</name>
    <dbReference type="NCBI Taxonomy" id="203437"/>
    <lineage>
        <taxon>Bacteria</taxon>
        <taxon>Pseudomonadati</taxon>
        <taxon>Gemmatimonadota</taxon>
        <taxon>environmental samples</taxon>
    </lineage>
</organism>
<feature type="transmembrane region" description="Helical" evidence="9">
    <location>
        <begin position="12"/>
        <end position="35"/>
    </location>
</feature>
<dbReference type="PANTHER" id="PTHR30266:SF2">
    <property type="entry name" value="LARGE-CONDUCTANCE MECHANOSENSITIVE CHANNEL"/>
    <property type="match status" value="1"/>
</dbReference>
<comment type="function">
    <text evidence="9">Channel that opens in response to stretch forces in the membrane lipid bilayer. May participate in the regulation of osmotic pressure changes within the cell.</text>
</comment>
<dbReference type="PANTHER" id="PTHR30266">
    <property type="entry name" value="MECHANOSENSITIVE CHANNEL MSCL"/>
    <property type="match status" value="1"/>
</dbReference>
<evidence type="ECO:0000256" key="3">
    <source>
        <dbReference type="ARBA" id="ARBA00022475"/>
    </source>
</evidence>
<evidence type="ECO:0000256" key="5">
    <source>
        <dbReference type="ARBA" id="ARBA00022989"/>
    </source>
</evidence>
<dbReference type="SUPFAM" id="SSF81330">
    <property type="entry name" value="Gated mechanosensitive channel"/>
    <property type="match status" value="1"/>
</dbReference>
<keyword evidence="6 9" id="KW-0406">Ion transport</keyword>
<keyword evidence="8 9" id="KW-0407">Ion channel</keyword>
<keyword evidence="3 9" id="KW-1003">Cell membrane</keyword>
<name>A0A6J4M506_9BACT</name>
<keyword evidence="5 9" id="KW-1133">Transmembrane helix</keyword>
<dbReference type="HAMAP" id="MF_00115">
    <property type="entry name" value="MscL"/>
    <property type="match status" value="1"/>
</dbReference>
<evidence type="ECO:0000256" key="8">
    <source>
        <dbReference type="ARBA" id="ARBA00023303"/>
    </source>
</evidence>
<dbReference type="AlphaFoldDB" id="A0A6J4M506"/>
<protein>
    <recommendedName>
        <fullName evidence="9">Large-conductance mechanosensitive channel</fullName>
    </recommendedName>
</protein>
<dbReference type="Gene3D" id="1.10.1200.120">
    <property type="entry name" value="Large-conductance mechanosensitive channel, MscL, domain 1"/>
    <property type="match status" value="1"/>
</dbReference>
<evidence type="ECO:0000256" key="6">
    <source>
        <dbReference type="ARBA" id="ARBA00023065"/>
    </source>
</evidence>
<keyword evidence="2 9" id="KW-0813">Transport</keyword>